<dbReference type="EMBL" id="JAGMVJ010000007">
    <property type="protein sequence ID" value="KAH7089054.1"/>
    <property type="molecule type" value="Genomic_DNA"/>
</dbReference>
<feature type="compositionally biased region" description="Polar residues" evidence="2">
    <location>
        <begin position="1"/>
        <end position="11"/>
    </location>
</feature>
<sequence length="1106" mass="121396">MSFQTPANPSLPSVPAVPGPPNHGSSRARKPLPTGKTPGKKRTPNQVPTQAASPAVISSLIDQLSAISIPAHDHFENLLVGYNNGVSASAQTSIHTISGRNSLAGHDASSIEHSAYNNSLRDVNDLYPDDACEPPVIRTSKPPSGFSALTAPKKRDKPHSLSSYIGRNSGSSASLHSTHSNISVTSFGNISIETGAPRQPSGGSERSSADSKRSVKGHRSLMYMSSRERLRLKETERKRHTTHSLEDIASHESPGKNSIPVFSYEDTIKEEPTSSEENKPFQGESSRLAQRFLDRSSSPRRLRINLVDGPNGESPSEQGLIPERGSSLKHTGSPPRKSRKNRTSANIRMEPQGTEPVLKEEEKMEEPVKNEETVMKEKILRELEQEENEVAQRIRELKEQKWRRDKIAGKQPMSVNAGATPPSVPRVSVIPSPEQSPTSTVSSASERRVQDCTKAHKVLGITVEVAESEKPAERPDDKVEDRVLETEHMVLPQTRALRHSRHRSLTLNDGDDLTPLPINYALAMQRMEEASPPTPKFPPPRASSPPPPSVSVASSRETKSSVASPKRSSSAAVGGRSAVARKATASALTGTKGHRHSSSVTDSAVSIKSAPMRSTSEEINTRHQSMIVSSPASNSLQLQRRRTLTKKRWSHPDLPAKAEKAHNDKVERREAAASSTGAVQRPPQPVIEERPASLDSIDLEVDSYLNSSRLSQKIRHPQTGRVISFSEVGDPNGFAVFVCVGMGLTRFVMAFYDQLAATLKLRLITPDRPGIGGSQVDPNGTPLSWPDDVLVICQALKITKFSMLAHSAGAVYALATSLRMPQHIRGRVHLLAPWIPPSQMAPIGISQDSPPTQQLPRSQRFLRALPPSLLKVANSTFLSATSASLQRTGPKNSPKTRRKSIHPQPASAAPRPSLKENRRESMMLMDQVIPNASSLTLSATSPSDPNYETQQRLKEELTNAERERQHAFDERLTFAIWDRATTNANPATDLIVCLETKQTIGFRYEDINRPVVIHHGSKDSRVPVDNVRWLGKLMRKCEVRILEGEQHGLMASAQVMGNVLMEMASDWEDWTAVVQGKGDHRSLSRKRTAERLRSTISRDDLRLSTR</sequence>
<comment type="similarity">
    <text evidence="1">Belongs to the peptidase S33 family. ABHD4/ABHD5 subfamily.</text>
</comment>
<keyword evidence="5" id="KW-1185">Reference proteome</keyword>
<dbReference type="Pfam" id="PF00561">
    <property type="entry name" value="Abhydrolase_1"/>
    <property type="match status" value="1"/>
</dbReference>
<feature type="compositionally biased region" description="Basic and acidic residues" evidence="2">
    <location>
        <begin position="650"/>
        <end position="671"/>
    </location>
</feature>
<dbReference type="OrthoDB" id="435520at2759"/>
<gene>
    <name evidence="4" type="ORF">FB567DRAFT_578791</name>
</gene>
<dbReference type="Proteomes" id="UP000813461">
    <property type="component" value="Unassembled WGS sequence"/>
</dbReference>
<accession>A0A8K0R6Y6</accession>
<evidence type="ECO:0000313" key="4">
    <source>
        <dbReference type="EMBL" id="KAH7089054.1"/>
    </source>
</evidence>
<reference evidence="4" key="1">
    <citation type="journal article" date="2021" name="Nat. Commun.">
        <title>Genetic determinants of endophytism in the Arabidopsis root mycobiome.</title>
        <authorList>
            <person name="Mesny F."/>
            <person name="Miyauchi S."/>
            <person name="Thiergart T."/>
            <person name="Pickel B."/>
            <person name="Atanasova L."/>
            <person name="Karlsson M."/>
            <person name="Huettel B."/>
            <person name="Barry K.W."/>
            <person name="Haridas S."/>
            <person name="Chen C."/>
            <person name="Bauer D."/>
            <person name="Andreopoulos W."/>
            <person name="Pangilinan J."/>
            <person name="LaButti K."/>
            <person name="Riley R."/>
            <person name="Lipzen A."/>
            <person name="Clum A."/>
            <person name="Drula E."/>
            <person name="Henrissat B."/>
            <person name="Kohler A."/>
            <person name="Grigoriev I.V."/>
            <person name="Martin F.M."/>
            <person name="Hacquard S."/>
        </authorList>
    </citation>
    <scope>NUCLEOTIDE SEQUENCE</scope>
    <source>
        <strain evidence="4">MPI-SDFR-AT-0120</strain>
    </source>
</reference>
<feature type="region of interest" description="Disordered" evidence="2">
    <location>
        <begin position="528"/>
        <end position="620"/>
    </location>
</feature>
<comment type="caution">
    <text evidence="4">The sequence shown here is derived from an EMBL/GenBank/DDBJ whole genome shotgun (WGS) entry which is preliminary data.</text>
</comment>
<feature type="domain" description="AB hydrolase-1" evidence="3">
    <location>
        <begin position="760"/>
        <end position="1033"/>
    </location>
</feature>
<proteinExistence type="inferred from homology"/>
<evidence type="ECO:0000313" key="5">
    <source>
        <dbReference type="Proteomes" id="UP000813461"/>
    </source>
</evidence>
<feature type="compositionally biased region" description="Low complexity" evidence="2">
    <location>
        <begin position="550"/>
        <end position="583"/>
    </location>
</feature>
<evidence type="ECO:0000256" key="1">
    <source>
        <dbReference type="ARBA" id="ARBA00038097"/>
    </source>
</evidence>
<dbReference type="PANTHER" id="PTHR42886">
    <property type="entry name" value="RE40534P-RELATED"/>
    <property type="match status" value="1"/>
</dbReference>
<feature type="region of interest" description="Disordered" evidence="2">
    <location>
        <begin position="1"/>
        <end position="51"/>
    </location>
</feature>
<protein>
    <recommendedName>
        <fullName evidence="3">AB hydrolase-1 domain-containing protein</fullName>
    </recommendedName>
</protein>
<feature type="compositionally biased region" description="Pro residues" evidence="2">
    <location>
        <begin position="532"/>
        <end position="549"/>
    </location>
</feature>
<dbReference type="SUPFAM" id="SSF53474">
    <property type="entry name" value="alpha/beta-Hydrolases"/>
    <property type="match status" value="1"/>
</dbReference>
<feature type="region of interest" description="Disordered" evidence="2">
    <location>
        <begin position="191"/>
        <end position="371"/>
    </location>
</feature>
<dbReference type="InterPro" id="IPR000073">
    <property type="entry name" value="AB_hydrolase_1"/>
</dbReference>
<dbReference type="PANTHER" id="PTHR42886:SF29">
    <property type="entry name" value="PUMMELIG, ISOFORM A"/>
    <property type="match status" value="1"/>
</dbReference>
<feature type="region of interest" description="Disordered" evidence="2">
    <location>
        <begin position="495"/>
        <end position="515"/>
    </location>
</feature>
<feature type="region of interest" description="Disordered" evidence="2">
    <location>
        <begin position="133"/>
        <end position="177"/>
    </location>
</feature>
<feature type="compositionally biased region" description="Polar residues" evidence="2">
    <location>
        <begin position="881"/>
        <end position="893"/>
    </location>
</feature>
<feature type="compositionally biased region" description="Basic and acidic residues" evidence="2">
    <location>
        <begin position="467"/>
        <end position="483"/>
    </location>
</feature>
<feature type="region of interest" description="Disordered" evidence="2">
    <location>
        <begin position="881"/>
        <end position="915"/>
    </location>
</feature>
<feature type="region of interest" description="Disordered" evidence="2">
    <location>
        <begin position="464"/>
        <end position="483"/>
    </location>
</feature>
<feature type="region of interest" description="Disordered" evidence="2">
    <location>
        <begin position="646"/>
        <end position="686"/>
    </location>
</feature>
<feature type="compositionally biased region" description="Basic and acidic residues" evidence="2">
    <location>
        <begin position="266"/>
        <end position="279"/>
    </location>
</feature>
<evidence type="ECO:0000259" key="3">
    <source>
        <dbReference type="Pfam" id="PF00561"/>
    </source>
</evidence>
<feature type="compositionally biased region" description="Basic and acidic residues" evidence="2">
    <location>
        <begin position="226"/>
        <end position="254"/>
    </location>
</feature>
<feature type="compositionally biased region" description="Polar residues" evidence="2">
    <location>
        <begin position="435"/>
        <end position="444"/>
    </location>
</feature>
<name>A0A8K0R6Y6_9PLEO</name>
<dbReference type="AlphaFoldDB" id="A0A8K0R6Y6"/>
<dbReference type="Gene3D" id="3.40.50.1820">
    <property type="entry name" value="alpha/beta hydrolase"/>
    <property type="match status" value="1"/>
</dbReference>
<evidence type="ECO:0000256" key="2">
    <source>
        <dbReference type="SAM" id="MobiDB-lite"/>
    </source>
</evidence>
<feature type="compositionally biased region" description="Polar residues" evidence="2">
    <location>
        <begin position="598"/>
        <end position="614"/>
    </location>
</feature>
<organism evidence="4 5">
    <name type="scientific">Paraphoma chrysanthemicola</name>
    <dbReference type="NCBI Taxonomy" id="798071"/>
    <lineage>
        <taxon>Eukaryota</taxon>
        <taxon>Fungi</taxon>
        <taxon>Dikarya</taxon>
        <taxon>Ascomycota</taxon>
        <taxon>Pezizomycotina</taxon>
        <taxon>Dothideomycetes</taxon>
        <taxon>Pleosporomycetidae</taxon>
        <taxon>Pleosporales</taxon>
        <taxon>Pleosporineae</taxon>
        <taxon>Phaeosphaeriaceae</taxon>
        <taxon>Paraphoma</taxon>
    </lineage>
</organism>
<feature type="compositionally biased region" description="Basic and acidic residues" evidence="2">
    <location>
        <begin position="357"/>
        <end position="371"/>
    </location>
</feature>
<feature type="region of interest" description="Disordered" evidence="2">
    <location>
        <begin position="405"/>
        <end position="449"/>
    </location>
</feature>
<dbReference type="InterPro" id="IPR029058">
    <property type="entry name" value="AB_hydrolase_fold"/>
</dbReference>